<comment type="caution">
    <text evidence="7">The sequence shown here is derived from an EMBL/GenBank/DDBJ whole genome shotgun (WGS) entry which is preliminary data.</text>
</comment>
<feature type="compositionally biased region" description="Basic and acidic residues" evidence="6">
    <location>
        <begin position="1"/>
        <end position="12"/>
    </location>
</feature>
<feature type="region of interest" description="Disordered" evidence="6">
    <location>
        <begin position="1393"/>
        <end position="1594"/>
    </location>
</feature>
<dbReference type="GO" id="GO:0005634">
    <property type="term" value="C:nucleus"/>
    <property type="evidence" value="ECO:0007669"/>
    <property type="project" value="UniProtKB-SubCell"/>
</dbReference>
<feature type="compositionally biased region" description="Acidic residues" evidence="6">
    <location>
        <begin position="116"/>
        <end position="127"/>
    </location>
</feature>
<accession>A0A4S9BMQ3</accession>
<dbReference type="EMBL" id="QZAR01000019">
    <property type="protein sequence ID" value="THW94449.1"/>
    <property type="molecule type" value="Genomic_DNA"/>
</dbReference>
<feature type="region of interest" description="Disordered" evidence="6">
    <location>
        <begin position="722"/>
        <end position="747"/>
    </location>
</feature>
<dbReference type="InterPro" id="IPR011989">
    <property type="entry name" value="ARM-like"/>
</dbReference>
<dbReference type="GO" id="GO:0000785">
    <property type="term" value="C:chromatin"/>
    <property type="evidence" value="ECO:0007669"/>
    <property type="project" value="TreeGrafter"/>
</dbReference>
<keyword evidence="2" id="KW-0132">Cell division</keyword>
<name>A0A4S9BMQ3_AURPU</name>
<sequence length="1594" mass="177014">MHLVKRERERPLETFQQAGEIDKSSSRRKDVSEFLPSEHVYWFILGNCGKEQGGPPASQQLERAFQIACLRDASACPLTIHILPNFCTSPRPQPMPRTRNRASAAQEKLVVEEPVVEEAPAEEEEDEHQSIEGAPRPLDFNESLTWRAGKPIVVAELLRRLRTLHGELAELDQEDAHRDSLVPVAQELAHRNLLEHRDRGVKAWTALCIVEMFKLLAPDAPFKAAQLNQIFSLIITQVLPSLGNPQDPYNEQHLSIIRSLDEVKSIVLLTDIPGADSLLYKLFTGAFDIFADTSKNDKAEELGKNVEHHVTSLLVTVVDESPSLPNDVVDIILAQFLRLDPTTFPLQLNKSTRESSRPFHLQLPPPAYNMAKNICSSCPDKMSRMVAHYFNSIIADLSDGLDGSSSRKSTSRRRSGADDEDDEEEDNDRDAPPAGPSAEELKSLEKAHRLLRELWRSAALVIQNIVPQIESELGAENIDIRFLATETVGDLISGIGAAGPPAPVALDPAAYPSQSIDPPSAYSKTYNFLTTPAAPHAFSSVHSSTYQAFLNRRNDKSPKVRSIWVTCVGRILATSAGGVGLDPKEESAILRYISDMLVDNDEHVRLAAVQAIGRCDFETIVQRIGASGSVNTPDSVLSNLADRIKDRKHSVRAEAMSLLGRIWGVAAGAITEGNERVRMLLGAIPSRIFDAIYINDREITALVQQVLYDSLLPLSYPPIKAKSTTNGDSQRVKDSQVPASQAEKAPSPDAIRAERILVLVRDLEQKAKTVFFTFQSRQTKMAQYLEAFLKRCEDYNGGVNAKNGKEGSGSLAKLIEFFARERPEPLLANEHLWKFAKKHNRRCYQLIRFATNPDSEYKKVNNAIKELTKGIESPAILTTILPIIYQASVLVYSKSHVPTIVDISRTEVRGLGSPAHEVLREISTHNPEVFKAHVRSLCATLQEQVPSKDRPTDSGVVETLKACAGFAQRFPAEIPRDRAFLQAMVQFALHGNPPIAAKHAVSVVVAADEKKDMYVKDIVTKCVQGFEYGEDGYLSKLAALSQLMLLSAKDTEDEHDNIMEIAIQKVLLQVRTKAKPDDVEWQEEPDDECEAKIWALKILANRLRSYAMSVPDSEMETVVKEQAVPVFKLLQRIVDKDGELSKTQNETPKPHRARLRLNAAILLLKLCSAHKRFDALMEPKQFNRLIVIAQDALPEVREAFVDAIKKYLGQGRLPHRFYTLVFVYAFEPNGVIKNATSTWLKGRAATFAKANETVMEATFARFISLLAHHPDFSTELKDLKDSVDYMMFYLKAVATPTNITLIYHIAQRMKSVKDGIDETKSENLYCLSDIAQAVIRRYQELQGWSLSVWSGKLRLPVGLFAALPSHAIAQQIAEKQYAPEELMEQIEDLVRDRLRTKKRKSEGTNTQAKKRARASEGKAAKSTSSKKIKSVKTPKKKSSNAASVPASEIRRSSRKSGAKSYLENSDSDEADGPDDAEEDDSDDDESDAEDQEQDEEMEDAEKQEPEAVVGSEEPEQEAAEPEEEEAVEPEEVAEPEEEPSPVPTKKRGGRTAAATKAKKAAKPATAPTRSSRRKRNGAAKGSDSELSDAPSDME</sequence>
<feature type="region of interest" description="Disordered" evidence="6">
    <location>
        <begin position="1"/>
        <end position="29"/>
    </location>
</feature>
<keyword evidence="3" id="KW-0498">Mitosis</keyword>
<feature type="compositionally biased region" description="Basic residues" evidence="6">
    <location>
        <begin position="1424"/>
        <end position="1438"/>
    </location>
</feature>
<dbReference type="GO" id="GO:0051301">
    <property type="term" value="P:cell division"/>
    <property type="evidence" value="ECO:0007669"/>
    <property type="project" value="UniProtKB-KW"/>
</dbReference>
<gene>
    <name evidence="7" type="ORF">D6D15_02052</name>
</gene>
<dbReference type="Gene3D" id="1.25.10.10">
    <property type="entry name" value="Leucine-rich Repeat Variant"/>
    <property type="match status" value="1"/>
</dbReference>
<evidence type="ECO:0000256" key="2">
    <source>
        <dbReference type="ARBA" id="ARBA00022618"/>
    </source>
</evidence>
<evidence type="ECO:0000256" key="1">
    <source>
        <dbReference type="ARBA" id="ARBA00004123"/>
    </source>
</evidence>
<evidence type="ECO:0000256" key="6">
    <source>
        <dbReference type="SAM" id="MobiDB-lite"/>
    </source>
</evidence>
<dbReference type="CDD" id="cd19953">
    <property type="entry name" value="PDS5"/>
    <property type="match status" value="1"/>
</dbReference>
<evidence type="ECO:0000256" key="3">
    <source>
        <dbReference type="ARBA" id="ARBA00022776"/>
    </source>
</evidence>
<keyword evidence="5" id="KW-0131">Cell cycle</keyword>
<feature type="compositionally biased region" description="Acidic residues" evidence="6">
    <location>
        <begin position="1512"/>
        <end position="1539"/>
    </location>
</feature>
<dbReference type="GO" id="GO:0006281">
    <property type="term" value="P:DNA repair"/>
    <property type="evidence" value="ECO:0007669"/>
    <property type="project" value="TreeGrafter"/>
</dbReference>
<dbReference type="InterPro" id="IPR039776">
    <property type="entry name" value="Pds5"/>
</dbReference>
<feature type="region of interest" description="Disordered" evidence="6">
    <location>
        <begin position="400"/>
        <end position="440"/>
    </location>
</feature>
<feature type="region of interest" description="Disordered" evidence="6">
    <location>
        <begin position="116"/>
        <end position="136"/>
    </location>
</feature>
<protein>
    <recommendedName>
        <fullName evidence="9">Rho-GAP domain-containing protein</fullName>
    </recommendedName>
</protein>
<dbReference type="GO" id="GO:0007064">
    <property type="term" value="P:mitotic sister chromatid cohesion"/>
    <property type="evidence" value="ECO:0007669"/>
    <property type="project" value="InterPro"/>
</dbReference>
<keyword evidence="4" id="KW-0539">Nucleus</keyword>
<proteinExistence type="predicted"/>
<evidence type="ECO:0000313" key="8">
    <source>
        <dbReference type="Proteomes" id="UP000304928"/>
    </source>
</evidence>
<feature type="compositionally biased region" description="Basic and acidic residues" evidence="6">
    <location>
        <begin position="20"/>
        <end position="29"/>
    </location>
</feature>
<evidence type="ECO:0000256" key="5">
    <source>
        <dbReference type="ARBA" id="ARBA00023306"/>
    </source>
</evidence>
<evidence type="ECO:0000313" key="7">
    <source>
        <dbReference type="EMBL" id="THW94449.1"/>
    </source>
</evidence>
<dbReference type="PANTHER" id="PTHR12663">
    <property type="entry name" value="ANDROGEN INDUCED INHIBITOR OF PROLIFERATION AS3 / PDS5-RELATED"/>
    <property type="match status" value="1"/>
</dbReference>
<dbReference type="Pfam" id="PF20168">
    <property type="entry name" value="PDS5"/>
    <property type="match status" value="1"/>
</dbReference>
<dbReference type="SUPFAM" id="SSF48371">
    <property type="entry name" value="ARM repeat"/>
    <property type="match status" value="2"/>
</dbReference>
<evidence type="ECO:0008006" key="9">
    <source>
        <dbReference type="Google" id="ProtNLM"/>
    </source>
</evidence>
<evidence type="ECO:0000256" key="4">
    <source>
        <dbReference type="ARBA" id="ARBA00023242"/>
    </source>
</evidence>
<reference evidence="7 8" key="1">
    <citation type="submission" date="2018-10" db="EMBL/GenBank/DDBJ databases">
        <title>Fifty Aureobasidium pullulans genomes reveal a recombining polyextremotolerant generalist.</title>
        <authorList>
            <person name="Gostincar C."/>
            <person name="Turk M."/>
            <person name="Zajc J."/>
            <person name="Gunde-Cimerman N."/>
        </authorList>
    </citation>
    <scope>NUCLEOTIDE SEQUENCE [LARGE SCALE GENOMIC DNA]</scope>
    <source>
        <strain evidence="7 8">EXF-10507</strain>
    </source>
</reference>
<feature type="compositionally biased region" description="Acidic residues" evidence="6">
    <location>
        <begin position="418"/>
        <end position="428"/>
    </location>
</feature>
<dbReference type="InterPro" id="IPR016024">
    <property type="entry name" value="ARM-type_fold"/>
</dbReference>
<dbReference type="PANTHER" id="PTHR12663:SF0">
    <property type="entry name" value="PRECOCIOUS DISSOCIATION OF SISTERS 5, ISOFORM A"/>
    <property type="match status" value="1"/>
</dbReference>
<feature type="compositionally biased region" description="Acidic residues" evidence="6">
    <location>
        <begin position="1465"/>
        <end position="1499"/>
    </location>
</feature>
<organism evidence="7 8">
    <name type="scientific">Aureobasidium pullulans</name>
    <name type="common">Black yeast</name>
    <name type="synonym">Pullularia pullulans</name>
    <dbReference type="NCBI Taxonomy" id="5580"/>
    <lineage>
        <taxon>Eukaryota</taxon>
        <taxon>Fungi</taxon>
        <taxon>Dikarya</taxon>
        <taxon>Ascomycota</taxon>
        <taxon>Pezizomycotina</taxon>
        <taxon>Dothideomycetes</taxon>
        <taxon>Dothideomycetidae</taxon>
        <taxon>Dothideales</taxon>
        <taxon>Saccotheciaceae</taxon>
        <taxon>Aureobasidium</taxon>
    </lineage>
</organism>
<dbReference type="Proteomes" id="UP000304928">
    <property type="component" value="Unassembled WGS sequence"/>
</dbReference>
<comment type="subcellular location">
    <subcellularLocation>
        <location evidence="1">Nucleus</location>
    </subcellularLocation>
</comment>